<keyword evidence="2" id="KW-1185">Reference proteome</keyword>
<organism evidence="1 2">
    <name type="scientific">Auriscalpium vulgare</name>
    <dbReference type="NCBI Taxonomy" id="40419"/>
    <lineage>
        <taxon>Eukaryota</taxon>
        <taxon>Fungi</taxon>
        <taxon>Dikarya</taxon>
        <taxon>Basidiomycota</taxon>
        <taxon>Agaricomycotina</taxon>
        <taxon>Agaricomycetes</taxon>
        <taxon>Russulales</taxon>
        <taxon>Auriscalpiaceae</taxon>
        <taxon>Auriscalpium</taxon>
    </lineage>
</organism>
<proteinExistence type="predicted"/>
<dbReference type="EMBL" id="MU275838">
    <property type="protein sequence ID" value="KAI0053959.1"/>
    <property type="molecule type" value="Genomic_DNA"/>
</dbReference>
<evidence type="ECO:0000313" key="1">
    <source>
        <dbReference type="EMBL" id="KAI0053959.1"/>
    </source>
</evidence>
<name>A0ACB8SBS4_9AGAM</name>
<comment type="caution">
    <text evidence="1">The sequence shown here is derived from an EMBL/GenBank/DDBJ whole genome shotgun (WGS) entry which is preliminary data.</text>
</comment>
<evidence type="ECO:0000313" key="2">
    <source>
        <dbReference type="Proteomes" id="UP000814033"/>
    </source>
</evidence>
<reference evidence="1" key="1">
    <citation type="submission" date="2021-02" db="EMBL/GenBank/DDBJ databases">
        <authorList>
            <consortium name="DOE Joint Genome Institute"/>
            <person name="Ahrendt S."/>
            <person name="Looney B.P."/>
            <person name="Miyauchi S."/>
            <person name="Morin E."/>
            <person name="Drula E."/>
            <person name="Courty P.E."/>
            <person name="Chicoki N."/>
            <person name="Fauchery L."/>
            <person name="Kohler A."/>
            <person name="Kuo A."/>
            <person name="Labutti K."/>
            <person name="Pangilinan J."/>
            <person name="Lipzen A."/>
            <person name="Riley R."/>
            <person name="Andreopoulos W."/>
            <person name="He G."/>
            <person name="Johnson J."/>
            <person name="Barry K.W."/>
            <person name="Grigoriev I.V."/>
            <person name="Nagy L."/>
            <person name="Hibbett D."/>
            <person name="Henrissat B."/>
            <person name="Matheny P.B."/>
            <person name="Labbe J."/>
            <person name="Martin F."/>
        </authorList>
    </citation>
    <scope>NUCLEOTIDE SEQUENCE</scope>
    <source>
        <strain evidence="1">FP105234-sp</strain>
    </source>
</reference>
<reference evidence="1" key="2">
    <citation type="journal article" date="2022" name="New Phytol.">
        <title>Evolutionary transition to the ectomycorrhizal habit in the genomes of a hyperdiverse lineage of mushroom-forming fungi.</title>
        <authorList>
            <person name="Looney B."/>
            <person name="Miyauchi S."/>
            <person name="Morin E."/>
            <person name="Drula E."/>
            <person name="Courty P.E."/>
            <person name="Kohler A."/>
            <person name="Kuo A."/>
            <person name="LaButti K."/>
            <person name="Pangilinan J."/>
            <person name="Lipzen A."/>
            <person name="Riley R."/>
            <person name="Andreopoulos W."/>
            <person name="He G."/>
            <person name="Johnson J."/>
            <person name="Nolan M."/>
            <person name="Tritt A."/>
            <person name="Barry K.W."/>
            <person name="Grigoriev I.V."/>
            <person name="Nagy L.G."/>
            <person name="Hibbett D."/>
            <person name="Henrissat B."/>
            <person name="Matheny P.B."/>
            <person name="Labbe J."/>
            <person name="Martin F.M."/>
        </authorList>
    </citation>
    <scope>NUCLEOTIDE SEQUENCE</scope>
    <source>
        <strain evidence="1">FP105234-sp</strain>
    </source>
</reference>
<accession>A0ACB8SBS4</accession>
<sequence>MTLSDADGSCSYCCSRCRHPSHASSASSPSDHPFALPHLLPAGTITLSLSWDESCCDHAHVEDGWHHFCGDKISPRLIERSQADTDLCQHLDFLILHKFLSVTCTRVPASNLAVCRIYIIPYDLSNVQGRLRHRDELLVVKPAQKFLREILPRIVQDGELWLASITKGIRKSRQFLNFTSDTGSLSSIYDRLPSPQIDQFVLSNGDEATRALVQRVAFGQPIDCLRSHLYPYQRRTISVMLMKETQRSCTPDPLYIPLRGLDGAVFYFQPGTMEFLRECPMADSDQGGILCEELGTGKTVMILALVLATVDQLPKPEESFHDPRPVLTPVAFRHFPGAPFEEARKKLSKQRGARADDSKGVPSLVEGLLHRIRLHPGAADVRHNRDWLDDRRLGKLLDLNAPFYFHWNPPDPTSSRSRRAVQKQKHGLGPRVVYLSSATLIIVPPNLLAQWISEIYKHCLPTLRVLSVKPEDRLPRALTLATDYDVILMNHERFAKEEAFSDTDAAHSWTPCHCPEYRSTRVPKCRCESPVSSLFQVRWKRLVVDEGHVHGTDTTRISLVANLLSVERRWLVSGTPTPDLLGIRFGSDNAEAEQGYYSGLSYPATDTPTAENTDADSEEELPLAPTDSAEDRAGIAPHFWSSQDRENLRRLGKMIVSFLRVPRFLASSQLFQSQVIQPLFAAGGPNPGAVQVLAQVMASVMVRHRIEDVEKDIVLPPLTQETVLMDLDPIAVKSYNALQAVIAINAVDSERKDQDYLFHPLHAGELKLLVANYSQLMFWHVDEKMYNVDELTNSIDNVIERAASRQNSLSDMTLLKASKVHIQSAARDVTWRAVQQYPIPEVPFIITGLSSNIFRAWSELSTVPLDWDLPAEHAGSAGLMFHYRLLKLRETGLKYPLASQERLIEYGETLAKEDAQRIALFVHHAAATKRPRTKKQHGVGQDDRETTMANEPVTQAQHKKIQEVQRVFTATQDMLIRRDSQLAVDNTETSARVLIPSLANASPLRNARILRSRSSKLDYLLNEILQHSLHEKFLVFSESKLTLAHVSEALNAVGVEFLHYTTKMTSRVREQFVMTFETSARYRVFLMELKHGSRGLNLTSATRVIFCEPVWQADVEAQAIKRVHRIGQTKPISVKTLAIRGTFEEAMMSRRAELKGEHQRASGLTDDLRMRHFIANPQFMTETQFQPIILNAPLLNQPLGSYLPTSGIVAAHPETIAAPSRGVTVTSTGDPPIKKRAIRFSDAA</sequence>
<protein>
    <submittedName>
        <fullName evidence="1">Uncharacterized protein</fullName>
    </submittedName>
</protein>
<gene>
    <name evidence="1" type="ORF">FA95DRAFT_1551738</name>
</gene>
<dbReference type="Proteomes" id="UP000814033">
    <property type="component" value="Unassembled WGS sequence"/>
</dbReference>